<dbReference type="PROSITE" id="PS50268">
    <property type="entry name" value="CADHERIN_2"/>
    <property type="match status" value="4"/>
</dbReference>
<protein>
    <submittedName>
        <fullName evidence="7">Cadherin domain protein</fullName>
    </submittedName>
</protein>
<dbReference type="Proteomes" id="UP000318384">
    <property type="component" value="Chromosome"/>
</dbReference>
<dbReference type="PANTHER" id="PTHR24027:SF432">
    <property type="entry name" value="EGF-LIKE DOMAIN-CONTAINING PROTEIN"/>
    <property type="match status" value="1"/>
</dbReference>
<evidence type="ECO:0000256" key="5">
    <source>
        <dbReference type="SAM" id="MobiDB-lite"/>
    </source>
</evidence>
<organism evidence="7 8">
    <name type="scientific">Gimesia aquarii</name>
    <dbReference type="NCBI Taxonomy" id="2527964"/>
    <lineage>
        <taxon>Bacteria</taxon>
        <taxon>Pseudomonadati</taxon>
        <taxon>Planctomycetota</taxon>
        <taxon>Planctomycetia</taxon>
        <taxon>Planctomycetales</taxon>
        <taxon>Planctomycetaceae</taxon>
        <taxon>Gimesia</taxon>
    </lineage>
</organism>
<reference evidence="7 8" key="1">
    <citation type="submission" date="2019-03" db="EMBL/GenBank/DDBJ databases">
        <title>Deep-cultivation of Planctomycetes and their phenomic and genomic characterization uncovers novel biology.</title>
        <authorList>
            <person name="Wiegand S."/>
            <person name="Jogler M."/>
            <person name="Boedeker C."/>
            <person name="Pinto D."/>
            <person name="Vollmers J."/>
            <person name="Rivas-Marin E."/>
            <person name="Kohn T."/>
            <person name="Peeters S.H."/>
            <person name="Heuer A."/>
            <person name="Rast P."/>
            <person name="Oberbeckmann S."/>
            <person name="Bunk B."/>
            <person name="Jeske O."/>
            <person name="Meyerdierks A."/>
            <person name="Storesund J.E."/>
            <person name="Kallscheuer N."/>
            <person name="Luecker S."/>
            <person name="Lage O.M."/>
            <person name="Pohl T."/>
            <person name="Merkel B.J."/>
            <person name="Hornburger P."/>
            <person name="Mueller R.-W."/>
            <person name="Bruemmer F."/>
            <person name="Labrenz M."/>
            <person name="Spormann A.M."/>
            <person name="Op den Camp H."/>
            <person name="Overmann J."/>
            <person name="Amann R."/>
            <person name="Jetten M.S.M."/>
            <person name="Mascher T."/>
            <person name="Medema M.H."/>
            <person name="Devos D.P."/>
            <person name="Kaster A.-K."/>
            <person name="Ovreas L."/>
            <person name="Rohde M."/>
            <person name="Galperin M.Y."/>
            <person name="Jogler C."/>
        </authorList>
    </citation>
    <scope>NUCLEOTIDE SEQUENCE [LARGE SCALE GENOMIC DNA]</scope>
    <source>
        <strain evidence="7 8">V202</strain>
    </source>
</reference>
<dbReference type="Pfam" id="PF13385">
    <property type="entry name" value="Laminin_G_3"/>
    <property type="match status" value="2"/>
</dbReference>
<dbReference type="GO" id="GO:0016339">
    <property type="term" value="P:calcium-dependent cell-cell adhesion via plasma membrane cell adhesion molecules"/>
    <property type="evidence" value="ECO:0007669"/>
    <property type="project" value="TreeGrafter"/>
</dbReference>
<keyword evidence="2" id="KW-0677">Repeat</keyword>
<evidence type="ECO:0000256" key="2">
    <source>
        <dbReference type="ARBA" id="ARBA00022737"/>
    </source>
</evidence>
<dbReference type="InterPro" id="IPR015919">
    <property type="entry name" value="Cadherin-like_sf"/>
</dbReference>
<dbReference type="GO" id="GO:0008013">
    <property type="term" value="F:beta-catenin binding"/>
    <property type="evidence" value="ECO:0007669"/>
    <property type="project" value="TreeGrafter"/>
</dbReference>
<dbReference type="SUPFAM" id="SSF49899">
    <property type="entry name" value="Concanavalin A-like lectins/glucanases"/>
    <property type="match status" value="2"/>
</dbReference>
<keyword evidence="8" id="KW-1185">Reference proteome</keyword>
<dbReference type="GO" id="GO:0007043">
    <property type="term" value="P:cell-cell junction assembly"/>
    <property type="evidence" value="ECO:0007669"/>
    <property type="project" value="TreeGrafter"/>
</dbReference>
<dbReference type="GO" id="GO:0000902">
    <property type="term" value="P:cell morphogenesis"/>
    <property type="evidence" value="ECO:0007669"/>
    <property type="project" value="TreeGrafter"/>
</dbReference>
<feature type="domain" description="Cadherin" evidence="6">
    <location>
        <begin position="740"/>
        <end position="836"/>
    </location>
</feature>
<dbReference type="SMART" id="SM00710">
    <property type="entry name" value="PbH1"/>
    <property type="match status" value="12"/>
</dbReference>
<feature type="domain" description="Cadherin" evidence="6">
    <location>
        <begin position="944"/>
        <end position="1044"/>
    </location>
</feature>
<name>A0A517X0I5_9PLAN</name>
<feature type="region of interest" description="Disordered" evidence="5">
    <location>
        <begin position="6076"/>
        <end position="6115"/>
    </location>
</feature>
<dbReference type="OrthoDB" id="230391at2"/>
<feature type="compositionally biased region" description="Polar residues" evidence="5">
    <location>
        <begin position="6082"/>
        <end position="6115"/>
    </location>
</feature>
<evidence type="ECO:0000256" key="3">
    <source>
        <dbReference type="ARBA" id="ARBA00022837"/>
    </source>
</evidence>
<evidence type="ECO:0000256" key="1">
    <source>
        <dbReference type="ARBA" id="ARBA00004370"/>
    </source>
</evidence>
<dbReference type="GO" id="GO:0005509">
    <property type="term" value="F:calcium ion binding"/>
    <property type="evidence" value="ECO:0007669"/>
    <property type="project" value="InterPro"/>
</dbReference>
<dbReference type="EMBL" id="CP037422">
    <property type="protein sequence ID" value="QDU11010.1"/>
    <property type="molecule type" value="Genomic_DNA"/>
</dbReference>
<dbReference type="Gene3D" id="2.60.40.60">
    <property type="entry name" value="Cadherins"/>
    <property type="match status" value="4"/>
</dbReference>
<evidence type="ECO:0000256" key="4">
    <source>
        <dbReference type="ARBA" id="ARBA00023136"/>
    </source>
</evidence>
<dbReference type="GO" id="GO:0016477">
    <property type="term" value="P:cell migration"/>
    <property type="evidence" value="ECO:0007669"/>
    <property type="project" value="TreeGrafter"/>
</dbReference>
<dbReference type="InterPro" id="IPR002126">
    <property type="entry name" value="Cadherin-like_dom"/>
</dbReference>
<feature type="domain" description="Cadherin" evidence="6">
    <location>
        <begin position="632"/>
        <end position="734"/>
    </location>
</feature>
<evidence type="ECO:0000313" key="7">
    <source>
        <dbReference type="EMBL" id="QDU11010.1"/>
    </source>
</evidence>
<dbReference type="GO" id="GO:0034332">
    <property type="term" value="P:adherens junction organization"/>
    <property type="evidence" value="ECO:0007669"/>
    <property type="project" value="TreeGrafter"/>
</dbReference>
<dbReference type="GO" id="GO:0044331">
    <property type="term" value="P:cell-cell adhesion mediated by cadherin"/>
    <property type="evidence" value="ECO:0007669"/>
    <property type="project" value="TreeGrafter"/>
</dbReference>
<dbReference type="SUPFAM" id="SSF51126">
    <property type="entry name" value="Pectin lyase-like"/>
    <property type="match status" value="2"/>
</dbReference>
<dbReference type="InterPro" id="IPR013320">
    <property type="entry name" value="ConA-like_dom_sf"/>
</dbReference>
<dbReference type="InterPro" id="IPR006626">
    <property type="entry name" value="PbH1"/>
</dbReference>
<comment type="subcellular location">
    <subcellularLocation>
        <location evidence="1">Membrane</location>
    </subcellularLocation>
</comment>
<keyword evidence="4" id="KW-0472">Membrane</keyword>
<dbReference type="InterPro" id="IPR039808">
    <property type="entry name" value="Cadherin"/>
</dbReference>
<dbReference type="GO" id="GO:0045296">
    <property type="term" value="F:cadherin binding"/>
    <property type="evidence" value="ECO:0007669"/>
    <property type="project" value="TreeGrafter"/>
</dbReference>
<evidence type="ECO:0000313" key="8">
    <source>
        <dbReference type="Proteomes" id="UP000318384"/>
    </source>
</evidence>
<evidence type="ECO:0000259" key="6">
    <source>
        <dbReference type="PROSITE" id="PS50268"/>
    </source>
</evidence>
<dbReference type="SUPFAM" id="SSF49313">
    <property type="entry name" value="Cadherin-like"/>
    <property type="match status" value="4"/>
</dbReference>
<accession>A0A517X0I5</accession>
<dbReference type="GO" id="GO:0007156">
    <property type="term" value="P:homophilic cell adhesion via plasma membrane adhesion molecules"/>
    <property type="evidence" value="ECO:0007669"/>
    <property type="project" value="InterPro"/>
</dbReference>
<feature type="domain" description="Cadherin" evidence="6">
    <location>
        <begin position="842"/>
        <end position="938"/>
    </location>
</feature>
<dbReference type="CDD" id="cd11304">
    <property type="entry name" value="Cadherin_repeat"/>
    <property type="match status" value="4"/>
</dbReference>
<dbReference type="Pfam" id="PF00028">
    <property type="entry name" value="Cadherin"/>
    <property type="match status" value="1"/>
</dbReference>
<dbReference type="InterPro" id="IPR011050">
    <property type="entry name" value="Pectin_lyase_fold/virulence"/>
</dbReference>
<dbReference type="RefSeq" id="WP_145178864.1">
    <property type="nucleotide sequence ID" value="NZ_CP037422.1"/>
</dbReference>
<dbReference type="GO" id="GO:0016342">
    <property type="term" value="C:catenin complex"/>
    <property type="evidence" value="ECO:0007669"/>
    <property type="project" value="TreeGrafter"/>
</dbReference>
<proteinExistence type="predicted"/>
<dbReference type="PANTHER" id="PTHR24027">
    <property type="entry name" value="CADHERIN-23"/>
    <property type="match status" value="1"/>
</dbReference>
<sequence>MGLLKWLNRYLSKTEVTPNLRFDSFREDSNANLELIRLEDRIVLSVSAGVTGDVLELNLDTANDEATVSVVDSGATIQVDDGLGLPDSILQFDASQISSILVTGTDSSQIVNFLGQEDLVLSGTVDTTSFTGDVNIGIELLVGPGESPQFNSASTVTYLGQFDLSVDQLNVILPNVLNADDAFVIQINGPNLEILDPDLANPLLFSTPAGSLSSINVFGTDLETDFLTLDYSSSGLTDITISFDGGTGGNDALEFSNGVFDTITHNLTGPGAGSVDFSGNGITEITYSSLEPVFGGTSTANDIVINLPNATLDAVLENSLVSGEMQIRSLSAAFEFTTFASPTDSLTINTAGGSSVVTLNSFDTTFAPNELIISGQSGDTYQLTGSDLLADTVTLTLSGGATLDLGAFDETVDGFVLEEGTIIATSGILSAQSDLDLRSGTVQAQLNGTNLIKNSMGTVVLSGTSSATGSTSVQGGLLRIEGSLTTSEVIVSTGAVLGGNGTVDAPVTVNNGGVLTPGSSPGIISTGDLTLSAGSTLDIEIDGTTAGTDYDQIQVTGTVDLTGATLNLISAFTAAAGNEFLLIENDGADAITGTFAGLAEGTLLSFNGNQVYITYQGGDGNDVALTVNTPPVVNNQLFDIDENTSNSTSLGTIVSTDPDVPPDSLEFSVTGGTGQTAFNVSTSGEITVADESQLDFETTTSFDLEILVTDSAGATDTATITIDLNPLNDNAPVVANQIRSVDENAINGTNVGAVIVATDDDLPGDTLTFSETGGTGATAFDITSDGQIIVADQSLLDFETNPTFTLDILVDDNAGLTTPATITIDLNPLNDNAPVVANQIRSVDENAINGTNVGAVIVATDDDLPGDTLTFSETGGTGAAAFDITSDGQIVVADQSLLDFETNPTFTLDILVDDNAGLTTPATITIDLNPLNDNAPVVANQIRSVDENAINGTNVGAVIVATDDDLPGDTLTFSETGGTGAAAFDITSDGQIVVADQSLLDFETNPTFTLDILVDDNAGLTTPATITINLNDLVETLVVDSADWSVNDITLVRDGSQLRVLETGTLNEIVPSHNFTNVSSVVIIGNGLDNTVRLDASGGHIIPVGGISFDGSIGSDTLVASKQVNDWDIDGVNTGSLLSDSVTFMSVENLTGNDDSDTFVMRAGGQIDGTINGGAGIDHIDLSNETTDLSVILTSLGSTDGFDGNESATSTTFQNIDQITGSTGTNSLTGIDSAANWTINGTNSYQSTNTLEFSNFINLIGGSDSDSFNVIPDTEAFNIVGGDPTSNPLGDQLNVDTSAAGTALVTSNSDGSGSVSGTFPTITYIEIEDFAISGIVDVQIDGTTNNDTIEILVVGTDIEYRLGGILIGTSSLTQTNSITVNAGDGDDSLTVDSALAAQGITVDYDGEGQTSTNPGDVLNLLGTATSVEYFFADITSGSIRIDGALTDFITYTGLEPITSTINAANVTLNYSDVTETITISDAGGSQTTVTSTAGEMLTFSDPTNSLTINTGDGDDIIDINSLTASFTASLIINGNDGADTLNANASVSLDTGNHIEFNVETINVANGIALTAAGIAFNANEVNLDGDLVSTNVSGDATTVNVLGSTGGADMQDAVDVAGNGGTINVASGVYITADTLDIDESVSILGAGSDVVEIRKAGDPTNNFDVAVNITADNVTISGAQLGWETHTSATDYQGYVVLTTADNTTLNSLLFGDNYRSAVVFVGADNLEVSDSIFEGKFGRAAIRDGSGGSGENFLITRNEFRADHFRWGPIAIGPQGTFGNPNNFAFSGVISFNYFGNGLEAGAFQEAGDQNYTVTITNGGMTADGIDIIHNTFDWQDSATTNANGIFAQPGGIFFDPSLSVPVGTVNITDNIFNGFTYLGPQPTTEPLWNPTGGVFGGALEFDGVDDFGLFQDAAFDVGESGTLSFWVNMDDQGRRNQFFEGLNSAGFEFQFRTNSGGQFFGSPGRAGNGGSNFVIQDGSAGGTEGVWQNLQYTWDFNGGVNPEMHIYIDGVEVGYLNTTFDSDLTQWVATVNTVNELITVGRDASGDRYFDGLMDDVGWFDEALDQTDRDNIRNNGVAALAADARLVAHWDFDQASGEIALDNKNGIQMLIATNGIVPFGPEFQTAAGQFGGALQFDGIDDFATFQDASFDVGRQGTLNFWVNMDDTGRRNQFFEGPDNGGLEFQYRSNGGGQFFGRTQDGADFTIQQGGQSGVQGVWTNVQYTWDADTGEMHIYLNGSEEPYLSSFDENLAGFDSTHFTDTINGLMNVGRDPGDGGRFFEGLMDDIGWFNDVLDQTDRDAIRLNGVADLAGDSRLVAHWNLDDAPGTTIVSGNSGTNIDLYIQAEPPLPPIEGFGVIAPLNSNVTFNAFNDNDLDSNVTLDNTNVFGDPLFAYESNPQFLPTDPDSLEEQFTIGFGSSAAYTSSEFASDTNTTTPHIGAFQNPPTLFPGVFGSGDIVIFGTDEDDLLELTFTSENTATFVLTRDAGGLNETVLDPVILIDITSITFNGLGGDDVMIINQPDNQFANPTGGILFNGGSQNNNGNALGTVGLDGDTLVINHNTPVEADSVSYVFTPDAVPAEGEDGIITITDASMSDGSTTITFTGLEPIIDHLLVADRDFDFTDATETISLSDDGVAGDNYSFIDSTLSESVLFLNPTNSLTVRTDSVGTPVGVDTVQVDSLDSLFDASLTIFAGSDDPVTFQTAVDLGTGDLFVTAESVDILADINAASTDISSSGVTSTTFNGGTVTTTGSQLYNNAVNFVTHSTLTSTGGSTIEFSSTVDGSIDLNIDTTGNTIFNGAIGSNTGLTSLTTNVGGTTNINGGSVNTTGNQTFNDAVVLGANTILISTATEDITFNSTLNGAFTLDINTDGNTTFNDTVGNNAALTSLTTDANGTTNINGGSINTTGNQTFNDAVLLGAGTVLTSTATGNIIFESTLNGAFTLDVNTNGNTTFNDTVGNSNALTSLTTDANGTTNINGGSINTTGNQTFHDAVVLGANTILTSTVAGDITFNSTLNGAFTLEINTDGNTTFNDTVGNSAALTSLTTDVNGTTNINGGSINTTGNQIFNDAVVLGANTILTSSVAGDITFNSTLNGAFTLDINTDGNTTFNDTVGNNAALTNLTTNANGTTNINGGSVNTTGNQIFNDAVLLGANTVLTSTATGDITFESTLNGAFTLGINTDGNTTFNDTVGNNAELASLTTNVNGTTNINGGSVNTTGNQVFNDAVVLGANTILTSTAAGDIMFNSTLNGAFSLDINTDGNTTFNDTVGNSAALTSLTTNVNGTTNINGGSVNTTDNQIFNDAVVLGANTILTSTATGDIIFNSTLNGAFSLDINTDGNTTFNDTVGNSAALTSLTTNVNGTTNINGGSVNTTDNQIFNDAVVLGANTILTSTSTGNIIFESTLNGAFTLGINTDGNTTFNDTVGNNAALTNLITNANGTTNINGGSVNTTGNQIFNDAVVLGANTVLTSTATGDITFNSTLNGAFTLDVNTDGNTTFNDIVGNSAALTSLTTDANGTTNINGGSVNTTGNQVFNDAVLLGANTILTSTATGDITFNSTLNGAFTLDINTDGNTTFNDTVGNSAALTSLTTDANGTTNINGGSINSTGNQIFNDAVVLGANTVLTSTATGDITFNSTLNGAFTLDVNTDGNTTFNDTVGNSAALTSLTTNVNGTTNFNGGSVNTTGNQTFNDAVLLGANTVLTSTATGNIIFNSTLNGTFTLDINTDGNTTFNDTVGNSAALTSLTTNVNGTTNINGGSIITTGAQTYHDDVLLGMSTNFTSTTTGDITFNSSVTGGIGISVDISSTGDIILNDSFTTDGNVTATADSDTSGTGDFTMQVGSNLDAGSGMIDIDGANVVTRSLTTTNTSATSITIDANNGNVTTRDTGVNSLGDISINATGMVTLEDDGVNTGEGGGVTIQAQGDITSTGAGIDTTVGTFSGGSIAVTSNAGMVDFSNGTVLTGNGGIIDIDASTGFTALNSSFTTTAGTGGGSVDVNVSAGNISITNGGITVNGSGTILLGAQGATADILIASELSSVDGNISVLADNDITLSSNARIVSQASGSITLTADNDGSNAGSITMDSGSTVESQGGLVQLSAYDNIAVSVITTTGGRVDITSTNGNITDNDGTTAKNVTANQLVLNSNTGIGQLADAIDTAISFLEADAGTGGLFLDNMGNLTIGNISAQVGLDADSDILVNVMGTLDITENVQSTTGSVELNATDTLTVDVATTIATFGTGALLLTSTRNIKLNSGSNLRTVNGGITLLANDGGVTAGDFSGIEAENATIQTTGEGNILLTGFGGVGALTSDHYGVHLHSGTSVTSTDTGALAGTITINGTGGTGIDNNRGVFIEGASTNITSVDGNIQIVANSSNGDGFLLADQAAVVSTGTGANAATITINGTTTSDNAGVTLTSNVQSLDGDIAITGSSTGGGTASEGVLIQTVAGQVNSTNGNITIDGTSNGDDGIEISNSSSISITGTGNLHLLGESTGTGSGIEFNAAVNSNSGTVTFTSEDDVILGSVALIDSTSGTVTVTADNAAGNNGNPISMANGTLIDAGSGDINLTTDGNILLGGLLTTGTVNAESLSAAIIDNGDTHTDIIASTAVLNAVTGIGDGNPLETSIGILSATVSDIGGLFIDNSIAVELLDVSTFDGEIVVNATDTITATSVVSNNNSGSDSHDISLTATGTNSDILVTTITAIGNADVTLTADDGILDTNGADTNRITADNLMMTSTSAGGTQDGIDVDTSVNSVTAAVNTNAGGIRIDEVDDIILTQLTTADGPITVNAGGTIQVLNVVSENNSASDTNNGIMLTATGATSDIIITTLTAQNTADITLNSDRDILDSDSSDLNITSGDQLTAVAGRNIGGITSIFTETDFDPLQTSVDHLDLTSGNIIAIHNTGTTPELINLDAGTGTAGTTFIRATGGALDASLTTGISNTQDHIGFVSDTSITVPTGLQTSNLRLDAPDIIDAGGGNIDINAVNAILFHSSSAETVEITAQQFDGTATGSDFIIINDSPALELIDLDSDATALTGGADTNISLTSAGGITVTNLIQVLGAGTLNLETTNTDADLVLNQNIQSGTGGVTISTANNIIFNGVTNLTSTSGSVLLTADADSGAGGLFGGITMADGSFINAGDGIVNLTATDDITIGHIVTTNATDLAIHLETDGSLIDAGDSTGEDLVANEVGARVTIIAALGAGKLADINGEIETQIDQVNITNQTSGEIRLIETDAVIIHDILQTTAGNISVVAGGNILLSGLIETTTGDVLLDTQGTIIDQNDGLPDPLNIHAVNLDLNAITGIGVGDTLELSVDTFSADTTNGDILLHNTATNSATASSISTGTGNIELEQIGNESLTIDFASTLDGNITISNEGDAQTDILTLTSITAGGTTPEINISTIGFGNILLGSVTGLDGMISVISAGEINDAVNDQAAPEIDLNADSGSITLQAINGIGNNERIELSGRTLSINTTTENIDVSNTSSLSTGPVGVSRLTTGNGTIDYLQTGGQDTTFEEITTTGSDITIENDGSILFENPGVLTDVVSTDGAGTVQVIATGVNSSIEINDGFRTAGGTIDLTAQNSLTFGSEGDINSSNGTITLLADSASLGAGGGGISMSDGTIFNAGTGTVDLQAGDDIAIGQLITTTLTRLTSTAGGVVDAGDTGGRDIIAEEVVLRTATGAGSADPLETAVSTLAALNTDTGHIQIHNDLGGALLTISTVDGLAGVTNSANTPGDIFISNASPLTVNAPVINSSGGNIGLESTGPGDLTLNASVRAFGGNGNINVNADDGFLAINDTGAASDHSVAGTGVFSGHGTSGVIIDNNTTLNSETGAIAGVPPVLTNLGTPQILATGDATVTGDFGRFTEQNFFITIDWGDGTVETFNFSDPGSFVFNHTYTLNPNVQNPAADIPILVTMQGDMQFTFTDGNGSLDFTSEAGLLETPGEGLANIAIDTTPQVPQLLFPQAEVILDSTSNQQSLFIIQDTLTIEGALQEANKNAERLVFLRILAPNGNLIEDVPLQETDLDNLPKLFNSLPDGRYQIYLKEAGEERIRLLMDVDIRGGKATDVTEDQPNQPSSTGNQNSAEADSTTQNETMKSTVASSSENVPLDIFEGVTTVINTISERTEFPNTFEPTDAYTTEALQETYAPVDIPEPNSHSNNTQTNAVEKAWSSSALLSGYFHGRSVFKKPTKPEEYESAMEKYGQRLMSRHYNIFRRN</sequence>
<gene>
    <name evidence="7" type="ORF">V202x_44260</name>
</gene>
<dbReference type="SMART" id="SM00112">
    <property type="entry name" value="CA"/>
    <property type="match status" value="4"/>
</dbReference>
<keyword evidence="3" id="KW-0106">Calcium</keyword>
<dbReference type="GO" id="GO:0005912">
    <property type="term" value="C:adherens junction"/>
    <property type="evidence" value="ECO:0007669"/>
    <property type="project" value="TreeGrafter"/>
</dbReference>